<proteinExistence type="predicted"/>
<evidence type="ECO:0000313" key="2">
    <source>
        <dbReference type="EMBL" id="OLQ13046.1"/>
    </source>
</evidence>
<keyword evidence="3" id="KW-1185">Reference proteome</keyword>
<accession>A0A1Q9EZY8</accession>
<evidence type="ECO:0000256" key="1">
    <source>
        <dbReference type="SAM" id="MobiDB-lite"/>
    </source>
</evidence>
<dbReference type="Proteomes" id="UP000186817">
    <property type="component" value="Unassembled WGS sequence"/>
</dbReference>
<evidence type="ECO:0000313" key="3">
    <source>
        <dbReference type="Proteomes" id="UP000186817"/>
    </source>
</evidence>
<organism evidence="2 3">
    <name type="scientific">Symbiodinium microadriaticum</name>
    <name type="common">Dinoflagellate</name>
    <name type="synonym">Zooxanthella microadriatica</name>
    <dbReference type="NCBI Taxonomy" id="2951"/>
    <lineage>
        <taxon>Eukaryota</taxon>
        <taxon>Sar</taxon>
        <taxon>Alveolata</taxon>
        <taxon>Dinophyceae</taxon>
        <taxon>Suessiales</taxon>
        <taxon>Symbiodiniaceae</taxon>
        <taxon>Symbiodinium</taxon>
    </lineage>
</organism>
<dbReference type="AlphaFoldDB" id="A0A1Q9EZY8"/>
<name>A0A1Q9EZY8_SYMMI</name>
<dbReference type="EMBL" id="LSRX01000033">
    <property type="protein sequence ID" value="OLQ13046.1"/>
    <property type="molecule type" value="Genomic_DNA"/>
</dbReference>
<reference evidence="2 3" key="1">
    <citation type="submission" date="2016-02" db="EMBL/GenBank/DDBJ databases">
        <title>Genome analysis of coral dinoflagellate symbionts highlights evolutionary adaptations to a symbiotic lifestyle.</title>
        <authorList>
            <person name="Aranda M."/>
            <person name="Li Y."/>
            <person name="Liew Y.J."/>
            <person name="Baumgarten S."/>
            <person name="Simakov O."/>
            <person name="Wilson M."/>
            <person name="Piel J."/>
            <person name="Ashoor H."/>
            <person name="Bougouffa S."/>
            <person name="Bajic V.B."/>
            <person name="Ryu T."/>
            <person name="Ravasi T."/>
            <person name="Bayer T."/>
            <person name="Micklem G."/>
            <person name="Kim H."/>
            <person name="Bhak J."/>
            <person name="Lajeunesse T.C."/>
            <person name="Voolstra C.R."/>
        </authorList>
    </citation>
    <scope>NUCLEOTIDE SEQUENCE [LARGE SCALE GENOMIC DNA]</scope>
    <source>
        <strain evidence="2 3">CCMP2467</strain>
    </source>
</reference>
<comment type="caution">
    <text evidence="2">The sequence shown here is derived from an EMBL/GenBank/DDBJ whole genome shotgun (WGS) entry which is preliminary data.</text>
</comment>
<protein>
    <submittedName>
        <fullName evidence="2">Uncharacterized protein</fullName>
    </submittedName>
</protein>
<gene>
    <name evidence="2" type="ORF">AK812_SmicGene2902</name>
</gene>
<sequence>MRRQVKAATPDLDLRVQTAETWDSWFQVASASTEVCSMVFALGTPPAGTEVWQPERGGGSGAKWHHWRGVDSPRAPWRRDPKTPSFPSFTQMGSRDMRAWESQALEGTVSEPSALQSQQKLLTIEKKSESRAQKLEAEALEALEARDGRYQEKLLASYLRPGIPSPDQKERGEKRMDVEGAVSAPSFVGVLKPRPPTLVTAPADTV</sequence>
<feature type="region of interest" description="Disordered" evidence="1">
    <location>
        <begin position="56"/>
        <end position="92"/>
    </location>
</feature>